<keyword evidence="2" id="KW-1185">Reference proteome</keyword>
<gene>
    <name evidence="1" type="ORF">HNQ61_002543</name>
</gene>
<evidence type="ECO:0000313" key="1">
    <source>
        <dbReference type="EMBL" id="MBB6070921.1"/>
    </source>
</evidence>
<evidence type="ECO:0000313" key="2">
    <source>
        <dbReference type="Proteomes" id="UP000582837"/>
    </source>
</evidence>
<sequence length="248" mass="27401">MTFLRGSGGGFHPSGGSGRWLLAEVDGERQVARPPHPVRLMTTPKPRRPRFGGFPNPWALTRKKLVVAMLGCLAFWQACGVYRAEYRDYADVFVRYEAGALEVSMVGEWSELQNGDKVLGSPYFLLVRYVDADRVQEAELLSLTLRERSTGAAVPLPAAQPELLIPVPPPGQFGFGPTGQDPLAVPPNRYVAFRYHDLRLKYQTYDVSGVLVLRGADGVSRKIPFKGSLVPQPRKELRSAFADGFLSV</sequence>
<dbReference type="EMBL" id="JACHIA010000006">
    <property type="protein sequence ID" value="MBB6070921.1"/>
    <property type="molecule type" value="Genomic_DNA"/>
</dbReference>
<protein>
    <submittedName>
        <fullName evidence="1">Uncharacterized protein</fullName>
    </submittedName>
</protein>
<dbReference type="Proteomes" id="UP000582837">
    <property type="component" value="Unassembled WGS sequence"/>
</dbReference>
<reference evidence="1 2" key="1">
    <citation type="submission" date="2020-08" db="EMBL/GenBank/DDBJ databases">
        <title>Genomic Encyclopedia of Type Strains, Phase IV (KMG-IV): sequencing the most valuable type-strain genomes for metagenomic binning, comparative biology and taxonomic classification.</title>
        <authorList>
            <person name="Goeker M."/>
        </authorList>
    </citation>
    <scope>NUCLEOTIDE SEQUENCE [LARGE SCALE GENOMIC DNA]</scope>
    <source>
        <strain evidence="1 2">DSM 29007</strain>
    </source>
</reference>
<organism evidence="1 2">
    <name type="scientific">Longimicrobium terrae</name>
    <dbReference type="NCBI Taxonomy" id="1639882"/>
    <lineage>
        <taxon>Bacteria</taxon>
        <taxon>Pseudomonadati</taxon>
        <taxon>Gemmatimonadota</taxon>
        <taxon>Longimicrobiia</taxon>
        <taxon>Longimicrobiales</taxon>
        <taxon>Longimicrobiaceae</taxon>
        <taxon>Longimicrobium</taxon>
    </lineage>
</organism>
<accession>A0A841GYQ9</accession>
<dbReference type="RefSeq" id="WP_170033334.1">
    <property type="nucleotide sequence ID" value="NZ_JABDTL010000001.1"/>
</dbReference>
<dbReference type="AlphaFoldDB" id="A0A841GYQ9"/>
<name>A0A841GYQ9_9BACT</name>
<comment type="caution">
    <text evidence="1">The sequence shown here is derived from an EMBL/GenBank/DDBJ whole genome shotgun (WGS) entry which is preliminary data.</text>
</comment>
<proteinExistence type="predicted"/>